<dbReference type="Proteomes" id="UP000190395">
    <property type="component" value="Unassembled WGS sequence"/>
</dbReference>
<dbReference type="OrthoDB" id="363282at2"/>
<sequence length="134" mass="15155">MTKTEVYNSDYTKLNHAYIVIYESYQKLVECKDADKEVLFVMENILRAFNPTLDRIKSEMTVQTRFKDENSKKIEGTAEKTQIKAEKSGFVVGSISMVGDDEKNSEDDSTADDSTAEKKDGKSKKGGFFGKNKK</sequence>
<feature type="compositionally biased region" description="Basic residues" evidence="1">
    <location>
        <begin position="121"/>
        <end position="134"/>
    </location>
</feature>
<dbReference type="RefSeq" id="WP_078931771.1">
    <property type="nucleotide sequence ID" value="NZ_CAMEQG010000041.1"/>
</dbReference>
<accession>A0A1T4QKR0</accession>
<protein>
    <submittedName>
        <fullName evidence="2">Uncharacterized protein</fullName>
    </submittedName>
</protein>
<dbReference type="GeneID" id="303368247"/>
<keyword evidence="3" id="KW-1185">Reference proteome</keyword>
<name>A0A1T4QKR0_9SPIR</name>
<organism evidence="2 3">
    <name type="scientific">Treponema berlinense</name>
    <dbReference type="NCBI Taxonomy" id="225004"/>
    <lineage>
        <taxon>Bacteria</taxon>
        <taxon>Pseudomonadati</taxon>
        <taxon>Spirochaetota</taxon>
        <taxon>Spirochaetia</taxon>
        <taxon>Spirochaetales</taxon>
        <taxon>Treponemataceae</taxon>
        <taxon>Treponema</taxon>
    </lineage>
</organism>
<gene>
    <name evidence="2" type="ORF">SAMN02745152_02028</name>
</gene>
<evidence type="ECO:0000313" key="3">
    <source>
        <dbReference type="Proteomes" id="UP000190395"/>
    </source>
</evidence>
<feature type="region of interest" description="Disordered" evidence="1">
    <location>
        <begin position="97"/>
        <end position="134"/>
    </location>
</feature>
<dbReference type="AlphaFoldDB" id="A0A1T4QKR0"/>
<proteinExistence type="predicted"/>
<evidence type="ECO:0000313" key="2">
    <source>
        <dbReference type="EMBL" id="SKA04309.1"/>
    </source>
</evidence>
<dbReference type="EMBL" id="FUXC01000014">
    <property type="protein sequence ID" value="SKA04309.1"/>
    <property type="molecule type" value="Genomic_DNA"/>
</dbReference>
<reference evidence="2 3" key="1">
    <citation type="submission" date="2017-02" db="EMBL/GenBank/DDBJ databases">
        <authorList>
            <person name="Peterson S.W."/>
        </authorList>
    </citation>
    <scope>NUCLEOTIDE SEQUENCE [LARGE SCALE GENOMIC DNA]</scope>
    <source>
        <strain evidence="2 3">ATCC BAA-909</strain>
    </source>
</reference>
<evidence type="ECO:0000256" key="1">
    <source>
        <dbReference type="SAM" id="MobiDB-lite"/>
    </source>
</evidence>